<sequence>MKQALRIGFLPLTDCAVLVAALERGFFEKHGLQVTLHREVSWANIRDRVAFGELDAAHMLAPMPLAATLGIDGLGIPMQAAFSLGLNGSAITLASSLMQAIREHFPQELCTTPMRAHGLKRLLSAQTPRKLVFGCVYPFSQHHYLLQAWLQDAGLVLGQDVEIRVIPPQQMVESLAQGQIDGYCAGEPWNQQAVSRGIGHVAVTSYDLWNNGPEKVLGVTQAWAEANPKTHQALLCALLEAAQWLDNAHNRLRIAELLARPEYLDVPLSLVQPPLLGRYRYAPDEPERLLPDFNVFTRYAANFPWHSHGTYFLAQMHATGQLPTLPADPATLLAKVYRTDLYRVAAETLSLPYPTVDYLPAQQCMAPWVLRAASQPMAMGNNYVALQCLTSPMHTTKPE</sequence>
<dbReference type="InterPro" id="IPR044527">
    <property type="entry name" value="NrtA/CpmA_ABC-bd_dom"/>
</dbReference>
<name>A0ABX7WN36_9GAMM</name>
<comment type="subcellular location">
    <subcellularLocation>
        <location evidence="1">Endomembrane system</location>
    </subcellularLocation>
</comment>
<keyword evidence="3" id="KW-1003">Cell membrane</keyword>
<keyword evidence="5" id="KW-0472">Membrane</keyword>
<evidence type="ECO:0000313" key="6">
    <source>
        <dbReference type="EMBL" id="QTR44795.1"/>
    </source>
</evidence>
<dbReference type="Gene3D" id="3.40.190.10">
    <property type="entry name" value="Periplasmic binding protein-like II"/>
    <property type="match status" value="2"/>
</dbReference>
<gene>
    <name evidence="6" type="ORF">J9253_12260</name>
</gene>
<dbReference type="EMBL" id="CP072801">
    <property type="protein sequence ID" value="QTR44795.1"/>
    <property type="molecule type" value="Genomic_DNA"/>
</dbReference>
<organism evidence="6 7">
    <name type="scientific">Thiothrix litoralis</name>
    <dbReference type="NCBI Taxonomy" id="2891210"/>
    <lineage>
        <taxon>Bacteria</taxon>
        <taxon>Pseudomonadati</taxon>
        <taxon>Pseudomonadota</taxon>
        <taxon>Gammaproteobacteria</taxon>
        <taxon>Thiotrichales</taxon>
        <taxon>Thiotrichaceae</taxon>
        <taxon>Thiothrix</taxon>
    </lineage>
</organism>
<evidence type="ECO:0000256" key="5">
    <source>
        <dbReference type="ARBA" id="ARBA00023136"/>
    </source>
</evidence>
<reference evidence="6 7" key="1">
    <citation type="submission" date="2021-04" db="EMBL/GenBank/DDBJ databases">
        <title>Genomics, taxonomy and metabolism of representatives of sulfur bacteria of the genus Thiothrix: Thiothrix fructosivorans QT, Thiothrix unzii A1T and three new species, Thiothrix subterranea sp. nov., Thiothrix litoralis sp. nov. and 'Candidatus Thiothrix anitrata' sp. nov.</title>
        <authorList>
            <person name="Ravin N.V."/>
            <person name="Smolyakov D."/>
            <person name="Rudenko T.S."/>
            <person name="Mardanov A.V."/>
            <person name="Beletsky A.V."/>
            <person name="Markov N.D."/>
            <person name="Fomenkov A.I."/>
            <person name="Roberts R.J."/>
            <person name="Karnachuk O.V."/>
            <person name="Novikov A."/>
            <person name="Grabovich M.Y."/>
        </authorList>
    </citation>
    <scope>NUCLEOTIDE SEQUENCE [LARGE SCALE GENOMIC DNA]</scope>
    <source>
        <strain evidence="6 7">AS</strain>
    </source>
</reference>
<evidence type="ECO:0000256" key="4">
    <source>
        <dbReference type="ARBA" id="ARBA00022519"/>
    </source>
</evidence>
<dbReference type="RefSeq" id="WP_210221246.1">
    <property type="nucleotide sequence ID" value="NZ_CP072801.1"/>
</dbReference>
<evidence type="ECO:0000256" key="3">
    <source>
        <dbReference type="ARBA" id="ARBA00022475"/>
    </source>
</evidence>
<keyword evidence="4" id="KW-0997">Cell inner membrane</keyword>
<evidence type="ECO:0000313" key="7">
    <source>
        <dbReference type="Proteomes" id="UP000672039"/>
    </source>
</evidence>
<dbReference type="PANTHER" id="PTHR30024">
    <property type="entry name" value="ALIPHATIC SULFONATES-BINDING PROTEIN-RELATED"/>
    <property type="match status" value="1"/>
</dbReference>
<keyword evidence="7" id="KW-1185">Reference proteome</keyword>
<keyword evidence="2" id="KW-0813">Transport</keyword>
<dbReference type="Proteomes" id="UP000672039">
    <property type="component" value="Chromosome"/>
</dbReference>
<accession>A0ABX7WN36</accession>
<dbReference type="PANTHER" id="PTHR30024:SF43">
    <property type="entry name" value="BLL4572 PROTEIN"/>
    <property type="match status" value="1"/>
</dbReference>
<dbReference type="CDD" id="cd13553">
    <property type="entry name" value="PBP2_NrtA_CpmA_like"/>
    <property type="match status" value="1"/>
</dbReference>
<evidence type="ECO:0000256" key="2">
    <source>
        <dbReference type="ARBA" id="ARBA00022448"/>
    </source>
</evidence>
<protein>
    <submittedName>
        <fullName evidence="6">ABC transporter substrate-binding protein</fullName>
    </submittedName>
</protein>
<evidence type="ECO:0000256" key="1">
    <source>
        <dbReference type="ARBA" id="ARBA00004308"/>
    </source>
</evidence>
<dbReference type="Pfam" id="PF13379">
    <property type="entry name" value="NMT1_2"/>
    <property type="match status" value="1"/>
</dbReference>
<proteinExistence type="predicted"/>
<dbReference type="SUPFAM" id="SSF53850">
    <property type="entry name" value="Periplasmic binding protein-like II"/>
    <property type="match status" value="1"/>
</dbReference>